<dbReference type="InterPro" id="IPR036264">
    <property type="entry name" value="Bact_exopeptidase_dim_dom"/>
</dbReference>
<proteinExistence type="inferred from homology"/>
<dbReference type="Pfam" id="PF01546">
    <property type="entry name" value="Peptidase_M20"/>
    <property type="match status" value="1"/>
</dbReference>
<dbReference type="Gene3D" id="1.10.150.900">
    <property type="match status" value="1"/>
</dbReference>
<dbReference type="InterPro" id="IPR011650">
    <property type="entry name" value="Peptidase_M20_dimer"/>
</dbReference>
<sequence length="484" mass="51268">MKRIKRALAGTAGTAGTLVLAASLAAPALAQPAASAPALAPDVAAFRALYQEMIETDTSITTGSCTLLAYKIEAHLRGAGFGDAEIYRFAVPEAPKEGGIVVTLAGTSKTLKPMLLLGHLDVVVAKREDWTRDPYKLIEENGYFYGRGTADMKAMDAIWVDMLARFRKEGTKLPRTIKLALTCGEETSTAFNGARWLTQNKPELIAAEFALNEGGGGRTDGKGSVVVQNLHVGEKVVANFRIEATNPGGHSSAPVRDNAIYELSDAMVKLRDFDFPVMLNDTTRTFFSQAGKARGGELGKAMEAIAANPGDKAAEALLNTDKSFHSMLRTTCVATLVSAGHANNALPQRATANVNCRIFPGVAIEDVRKELERVIADPRMTVALADDRGPPGTPPPLDPKIVGPAQTIAAKYYPKAPLVPFMSTGATDGIYLSAIGIPSYGPPGVIGDPDGNGTHGLNERISVQGVYTARTMLTELVKAYATGK</sequence>
<keyword evidence="9" id="KW-1185">Reference proteome</keyword>
<organism evidence="8 9">
    <name type="scientific">Novosphingobium piscinae</name>
    <dbReference type="NCBI Taxonomy" id="1507448"/>
    <lineage>
        <taxon>Bacteria</taxon>
        <taxon>Pseudomonadati</taxon>
        <taxon>Pseudomonadota</taxon>
        <taxon>Alphaproteobacteria</taxon>
        <taxon>Sphingomonadales</taxon>
        <taxon>Sphingomonadaceae</taxon>
        <taxon>Novosphingobium</taxon>
    </lineage>
</organism>
<reference evidence="8 9" key="1">
    <citation type="submission" date="2020-08" db="EMBL/GenBank/DDBJ databases">
        <title>The genome sequence of type strain Novosphingobium piscinae KCTC 42194.</title>
        <authorList>
            <person name="Liu Y."/>
        </authorList>
    </citation>
    <scope>NUCLEOTIDE SEQUENCE [LARGE SCALE GENOMIC DNA]</scope>
    <source>
        <strain evidence="8 9">KCTC 42194</strain>
    </source>
</reference>
<dbReference type="SUPFAM" id="SSF53187">
    <property type="entry name" value="Zn-dependent exopeptidases"/>
    <property type="match status" value="1"/>
</dbReference>
<keyword evidence="6" id="KW-0732">Signal</keyword>
<dbReference type="Proteomes" id="UP000551327">
    <property type="component" value="Unassembled WGS sequence"/>
</dbReference>
<evidence type="ECO:0000256" key="6">
    <source>
        <dbReference type="SAM" id="SignalP"/>
    </source>
</evidence>
<evidence type="ECO:0000259" key="7">
    <source>
        <dbReference type="Pfam" id="PF07687"/>
    </source>
</evidence>
<dbReference type="InterPro" id="IPR047177">
    <property type="entry name" value="Pept_M20A"/>
</dbReference>
<feature type="domain" description="Peptidase M20 dimerisation" evidence="7">
    <location>
        <begin position="233"/>
        <end position="377"/>
    </location>
</feature>
<gene>
    <name evidence="8" type="ORF">H7F53_13785</name>
</gene>
<keyword evidence="4 8" id="KW-0378">Hydrolase</keyword>
<evidence type="ECO:0000256" key="5">
    <source>
        <dbReference type="ARBA" id="ARBA00022833"/>
    </source>
</evidence>
<dbReference type="InterPro" id="IPR002933">
    <property type="entry name" value="Peptidase_M20"/>
</dbReference>
<evidence type="ECO:0000313" key="9">
    <source>
        <dbReference type="Proteomes" id="UP000551327"/>
    </source>
</evidence>
<protein>
    <submittedName>
        <fullName evidence="8">M20/M25/M40 family metallo-hydrolase</fullName>
    </submittedName>
</protein>
<evidence type="ECO:0000256" key="1">
    <source>
        <dbReference type="ARBA" id="ARBA00006247"/>
    </source>
</evidence>
<keyword evidence="3" id="KW-0479">Metal-binding</keyword>
<dbReference type="GO" id="GO:0046872">
    <property type="term" value="F:metal ion binding"/>
    <property type="evidence" value="ECO:0007669"/>
    <property type="project" value="UniProtKB-KW"/>
</dbReference>
<comment type="similarity">
    <text evidence="1">Belongs to the peptidase M20A family.</text>
</comment>
<dbReference type="Pfam" id="PF07687">
    <property type="entry name" value="M20_dimer"/>
    <property type="match status" value="1"/>
</dbReference>
<dbReference type="GO" id="GO:0008233">
    <property type="term" value="F:peptidase activity"/>
    <property type="evidence" value="ECO:0007669"/>
    <property type="project" value="UniProtKB-KW"/>
</dbReference>
<evidence type="ECO:0000256" key="4">
    <source>
        <dbReference type="ARBA" id="ARBA00022801"/>
    </source>
</evidence>
<dbReference type="GO" id="GO:0006508">
    <property type="term" value="P:proteolysis"/>
    <property type="evidence" value="ECO:0007669"/>
    <property type="project" value="UniProtKB-KW"/>
</dbReference>
<feature type="signal peptide" evidence="6">
    <location>
        <begin position="1"/>
        <end position="30"/>
    </location>
</feature>
<accession>A0A7X1G062</accession>
<dbReference type="Gene3D" id="3.30.70.360">
    <property type="match status" value="1"/>
</dbReference>
<evidence type="ECO:0000256" key="2">
    <source>
        <dbReference type="ARBA" id="ARBA00022670"/>
    </source>
</evidence>
<evidence type="ECO:0000313" key="8">
    <source>
        <dbReference type="EMBL" id="MBC2670221.1"/>
    </source>
</evidence>
<dbReference type="EMBL" id="JACLAX010000016">
    <property type="protein sequence ID" value="MBC2670221.1"/>
    <property type="molecule type" value="Genomic_DNA"/>
</dbReference>
<dbReference type="InterPro" id="IPR001261">
    <property type="entry name" value="ArgE/DapE_CS"/>
</dbReference>
<dbReference type="SUPFAM" id="SSF55031">
    <property type="entry name" value="Bacterial exopeptidase dimerisation domain"/>
    <property type="match status" value="1"/>
</dbReference>
<dbReference type="RefSeq" id="WP_185680085.1">
    <property type="nucleotide sequence ID" value="NZ_JACLAX010000016.1"/>
</dbReference>
<keyword evidence="2" id="KW-0645">Protease</keyword>
<dbReference type="PROSITE" id="PS00759">
    <property type="entry name" value="ARGE_DAPE_CPG2_2"/>
    <property type="match status" value="1"/>
</dbReference>
<dbReference type="NCBIfam" id="NF006596">
    <property type="entry name" value="PRK09133.1"/>
    <property type="match status" value="1"/>
</dbReference>
<evidence type="ECO:0000256" key="3">
    <source>
        <dbReference type="ARBA" id="ARBA00022723"/>
    </source>
</evidence>
<dbReference type="Gene3D" id="3.40.630.10">
    <property type="entry name" value="Zn peptidases"/>
    <property type="match status" value="1"/>
</dbReference>
<keyword evidence="5" id="KW-0862">Zinc</keyword>
<dbReference type="PANTHER" id="PTHR45962">
    <property type="entry name" value="N-FATTY-ACYL-AMINO ACID SYNTHASE/HYDROLASE PM20D1"/>
    <property type="match status" value="1"/>
</dbReference>
<dbReference type="AlphaFoldDB" id="A0A7X1G062"/>
<dbReference type="PANTHER" id="PTHR45962:SF1">
    <property type="entry name" value="N-FATTY-ACYL-AMINO ACID SYNTHASE_HYDROLASE PM20D1"/>
    <property type="match status" value="1"/>
</dbReference>
<feature type="chain" id="PRO_5031468758" evidence="6">
    <location>
        <begin position="31"/>
        <end position="484"/>
    </location>
</feature>
<name>A0A7X1G062_9SPHN</name>
<comment type="caution">
    <text evidence="8">The sequence shown here is derived from an EMBL/GenBank/DDBJ whole genome shotgun (WGS) entry which is preliminary data.</text>
</comment>